<dbReference type="InterPro" id="IPR005467">
    <property type="entry name" value="His_kinase_dom"/>
</dbReference>
<dbReference type="SMART" id="SM00388">
    <property type="entry name" value="HisKA"/>
    <property type="match status" value="1"/>
</dbReference>
<keyword evidence="5" id="KW-0597">Phosphoprotein</keyword>
<evidence type="ECO:0000256" key="11">
    <source>
        <dbReference type="SAM" id="Phobius"/>
    </source>
</evidence>
<dbReference type="InterPro" id="IPR004358">
    <property type="entry name" value="Sig_transdc_His_kin-like_C"/>
</dbReference>
<keyword evidence="14" id="KW-1185">Reference proteome</keyword>
<comment type="subcellular location">
    <subcellularLocation>
        <location evidence="2">Cell membrane</location>
        <topology evidence="2">Multi-pass membrane protein</topology>
    </subcellularLocation>
</comment>
<dbReference type="AlphaFoldDB" id="A0A1H3B1L7"/>
<feature type="transmembrane region" description="Helical" evidence="11">
    <location>
        <begin position="62"/>
        <end position="79"/>
    </location>
</feature>
<keyword evidence="7" id="KW-0547">Nucleotide-binding</keyword>
<dbReference type="Pfam" id="PF02518">
    <property type="entry name" value="HATPase_c"/>
    <property type="match status" value="1"/>
</dbReference>
<evidence type="ECO:0000256" key="5">
    <source>
        <dbReference type="ARBA" id="ARBA00022553"/>
    </source>
</evidence>
<feature type="transmembrane region" description="Helical" evidence="11">
    <location>
        <begin position="36"/>
        <end position="56"/>
    </location>
</feature>
<accession>A0A1H3B1L7</accession>
<proteinExistence type="predicted"/>
<dbReference type="SMART" id="SM00387">
    <property type="entry name" value="HATPase_c"/>
    <property type="match status" value="1"/>
</dbReference>
<evidence type="ECO:0000313" key="13">
    <source>
        <dbReference type="EMBL" id="SDX35832.1"/>
    </source>
</evidence>
<feature type="region of interest" description="Disordered" evidence="10">
    <location>
        <begin position="1"/>
        <end position="25"/>
    </location>
</feature>
<keyword evidence="11" id="KW-0812">Transmembrane</keyword>
<keyword evidence="11" id="KW-0472">Membrane</keyword>
<evidence type="ECO:0000256" key="8">
    <source>
        <dbReference type="ARBA" id="ARBA00022777"/>
    </source>
</evidence>
<keyword evidence="11" id="KW-1133">Transmembrane helix</keyword>
<dbReference type="InterPro" id="IPR036890">
    <property type="entry name" value="HATPase_C_sf"/>
</dbReference>
<dbReference type="InterPro" id="IPR050980">
    <property type="entry name" value="2C_sensor_his_kinase"/>
</dbReference>
<evidence type="ECO:0000313" key="14">
    <source>
        <dbReference type="Proteomes" id="UP000182944"/>
    </source>
</evidence>
<dbReference type="Gene3D" id="1.10.287.130">
    <property type="match status" value="1"/>
</dbReference>
<evidence type="ECO:0000256" key="9">
    <source>
        <dbReference type="ARBA" id="ARBA00022840"/>
    </source>
</evidence>
<dbReference type="RefSeq" id="WP_081969092.1">
    <property type="nucleotide sequence ID" value="NZ_FNNA01000005.1"/>
</dbReference>
<dbReference type="PROSITE" id="PS50109">
    <property type="entry name" value="HIS_KIN"/>
    <property type="match status" value="1"/>
</dbReference>
<reference evidence="14" key="1">
    <citation type="submission" date="2016-10" db="EMBL/GenBank/DDBJ databases">
        <authorList>
            <person name="Varghese N."/>
            <person name="Submissions S."/>
        </authorList>
    </citation>
    <scope>NUCLEOTIDE SEQUENCE [LARGE SCALE GENOMIC DNA]</scope>
    <source>
        <strain evidence="14">DSM 29303</strain>
    </source>
</reference>
<gene>
    <name evidence="13" type="ORF">SAMN05444276_10550</name>
</gene>
<dbReference type="GO" id="GO:0005524">
    <property type="term" value="F:ATP binding"/>
    <property type="evidence" value="ECO:0007669"/>
    <property type="project" value="UniProtKB-KW"/>
</dbReference>
<name>A0A1H3B1L7_9RHOB</name>
<comment type="catalytic activity">
    <reaction evidence="1">
        <text>ATP + protein L-histidine = ADP + protein N-phospho-L-histidine.</text>
        <dbReference type="EC" id="2.7.13.3"/>
    </reaction>
</comment>
<dbReference type="PRINTS" id="PR00344">
    <property type="entry name" value="BCTRLSENSOR"/>
</dbReference>
<keyword evidence="8 13" id="KW-0418">Kinase</keyword>
<evidence type="ECO:0000256" key="6">
    <source>
        <dbReference type="ARBA" id="ARBA00022679"/>
    </source>
</evidence>
<evidence type="ECO:0000256" key="3">
    <source>
        <dbReference type="ARBA" id="ARBA00012438"/>
    </source>
</evidence>
<evidence type="ECO:0000256" key="7">
    <source>
        <dbReference type="ARBA" id="ARBA00022741"/>
    </source>
</evidence>
<protein>
    <recommendedName>
        <fullName evidence="3">histidine kinase</fullName>
        <ecNumber evidence="3">2.7.13.3</ecNumber>
    </recommendedName>
</protein>
<dbReference type="NCBIfam" id="NF033792">
    <property type="entry name" value="ActS_PrrB_HisK"/>
    <property type="match status" value="1"/>
</dbReference>
<feature type="transmembrane region" description="Helical" evidence="11">
    <location>
        <begin position="170"/>
        <end position="188"/>
    </location>
</feature>
<dbReference type="InterPro" id="IPR047770">
    <property type="entry name" value="RegB"/>
</dbReference>
<dbReference type="STRING" id="1545044.SAMN05444276_10550"/>
<dbReference type="GO" id="GO:0000155">
    <property type="term" value="F:phosphorelay sensor kinase activity"/>
    <property type="evidence" value="ECO:0007669"/>
    <property type="project" value="InterPro"/>
</dbReference>
<organism evidence="13 14">
    <name type="scientific">Paracoccus sanguinis</name>
    <dbReference type="NCBI Taxonomy" id="1545044"/>
    <lineage>
        <taxon>Bacteria</taxon>
        <taxon>Pseudomonadati</taxon>
        <taxon>Pseudomonadota</taxon>
        <taxon>Alphaproteobacteria</taxon>
        <taxon>Rhodobacterales</taxon>
        <taxon>Paracoccaceae</taxon>
        <taxon>Paracoccus</taxon>
    </lineage>
</organism>
<dbReference type="EC" id="2.7.13.3" evidence="3"/>
<dbReference type="SUPFAM" id="SSF47384">
    <property type="entry name" value="Homodimeric domain of signal transducing histidine kinase"/>
    <property type="match status" value="1"/>
</dbReference>
<keyword evidence="4" id="KW-1003">Cell membrane</keyword>
<evidence type="ECO:0000259" key="12">
    <source>
        <dbReference type="PROSITE" id="PS50109"/>
    </source>
</evidence>
<dbReference type="CDD" id="cd00082">
    <property type="entry name" value="HisKA"/>
    <property type="match status" value="1"/>
</dbReference>
<dbReference type="Proteomes" id="UP000182944">
    <property type="component" value="Unassembled WGS sequence"/>
</dbReference>
<dbReference type="PANTHER" id="PTHR44936">
    <property type="entry name" value="SENSOR PROTEIN CREC"/>
    <property type="match status" value="1"/>
</dbReference>
<dbReference type="EMBL" id="FNNA01000005">
    <property type="protein sequence ID" value="SDX35832.1"/>
    <property type="molecule type" value="Genomic_DNA"/>
</dbReference>
<dbReference type="Gene3D" id="3.30.565.10">
    <property type="entry name" value="Histidine kinase-like ATPase, C-terminal domain"/>
    <property type="match status" value="1"/>
</dbReference>
<feature type="transmembrane region" description="Helical" evidence="11">
    <location>
        <begin position="144"/>
        <end position="164"/>
    </location>
</feature>
<dbReference type="InterPro" id="IPR003594">
    <property type="entry name" value="HATPase_dom"/>
</dbReference>
<evidence type="ECO:0000256" key="1">
    <source>
        <dbReference type="ARBA" id="ARBA00000085"/>
    </source>
</evidence>
<keyword evidence="9" id="KW-0067">ATP-binding</keyword>
<evidence type="ECO:0000256" key="2">
    <source>
        <dbReference type="ARBA" id="ARBA00004651"/>
    </source>
</evidence>
<sequence>MTRSHFPSTVAGGPDPRLGAGGPLGRAEPVRRRTLVALRWVALAGQASAVLAAWLLGAQLPFLPVLAVILAAAAANLALGGRQGRVSPREALAQLVLDTVQTGTLLTLTGGTGNPFALFVLAPLTIGASVLPRRQLYVLGTATALTVLTMTLLPVPLVFAAASARTADTAMDVAAVLALAIGGLFLALSTHRVSSELSATENALQATRMGLAREQRLQHLGGVVAAAAHEMGTPLATIKLVAGELADDLSGREGIGPDVGADLALLQSSADRCRDILRSMGSAGKDDLHLHSAPLSDLLEEAARPHLNRGAEICIDDTTGAIVRRDPAVIHALRNLVQNAVDFAATRVNVTAAREAGRITVTIRDDGPGYPPHLLGRLGEPYLTTRRQGTEGPDGYEGMGLGLFIGRTLLERSGGRVSFANDGGAVARVSWPEAALLADDRAVLRPNPAISD</sequence>
<dbReference type="OrthoDB" id="9785252at2"/>
<dbReference type="InterPro" id="IPR036097">
    <property type="entry name" value="HisK_dim/P_sf"/>
</dbReference>
<dbReference type="GO" id="GO:0005886">
    <property type="term" value="C:plasma membrane"/>
    <property type="evidence" value="ECO:0007669"/>
    <property type="project" value="UniProtKB-SubCell"/>
</dbReference>
<dbReference type="InterPro" id="IPR003661">
    <property type="entry name" value="HisK_dim/P_dom"/>
</dbReference>
<dbReference type="SUPFAM" id="SSF55874">
    <property type="entry name" value="ATPase domain of HSP90 chaperone/DNA topoisomerase II/histidine kinase"/>
    <property type="match status" value="1"/>
</dbReference>
<evidence type="ECO:0000256" key="10">
    <source>
        <dbReference type="SAM" id="MobiDB-lite"/>
    </source>
</evidence>
<dbReference type="PANTHER" id="PTHR44936:SF10">
    <property type="entry name" value="SENSOR PROTEIN RSTB"/>
    <property type="match status" value="1"/>
</dbReference>
<keyword evidence="6" id="KW-0808">Transferase</keyword>
<feature type="domain" description="Histidine kinase" evidence="12">
    <location>
        <begin position="226"/>
        <end position="435"/>
    </location>
</feature>
<evidence type="ECO:0000256" key="4">
    <source>
        <dbReference type="ARBA" id="ARBA00022475"/>
    </source>
</evidence>